<comment type="caution">
    <text evidence="2">The sequence shown here is derived from an EMBL/GenBank/DDBJ whole genome shotgun (WGS) entry which is preliminary data.</text>
</comment>
<feature type="non-terminal residue" evidence="2">
    <location>
        <position position="500"/>
    </location>
</feature>
<evidence type="ECO:0000313" key="3">
    <source>
        <dbReference type="Proteomes" id="UP001152795"/>
    </source>
</evidence>
<feature type="region of interest" description="Disordered" evidence="1">
    <location>
        <begin position="80"/>
        <end position="113"/>
    </location>
</feature>
<dbReference type="SUPFAM" id="SSF101898">
    <property type="entry name" value="NHL repeat"/>
    <property type="match status" value="1"/>
</dbReference>
<gene>
    <name evidence="2" type="ORF">PACLA_8A069405</name>
</gene>
<accession>A0A6S7LD94</accession>
<evidence type="ECO:0000256" key="1">
    <source>
        <dbReference type="SAM" id="MobiDB-lite"/>
    </source>
</evidence>
<name>A0A6S7LD94_PARCT</name>
<protein>
    <submittedName>
        <fullName evidence="2">Uncharacterized protein</fullName>
    </submittedName>
</protein>
<reference evidence="2" key="1">
    <citation type="submission" date="2020-04" db="EMBL/GenBank/DDBJ databases">
        <authorList>
            <person name="Alioto T."/>
            <person name="Alioto T."/>
            <person name="Gomez Garrido J."/>
        </authorList>
    </citation>
    <scope>NUCLEOTIDE SEQUENCE</scope>
    <source>
        <strain evidence="2">A484AB</strain>
    </source>
</reference>
<dbReference type="AlphaFoldDB" id="A0A6S7LD94"/>
<feature type="compositionally biased region" description="Low complexity" evidence="1">
    <location>
        <begin position="99"/>
        <end position="113"/>
    </location>
</feature>
<dbReference type="Gene3D" id="2.120.10.30">
    <property type="entry name" value="TolB, C-terminal domain"/>
    <property type="match status" value="1"/>
</dbReference>
<sequence>MAETIGGTVLNFGLRFISRKATEKLQNGDLADQEFRDYIVRELDDIKSKINAFCRTDLYTSISDLKKGVQRLRKSFESKTSTTYELPKDGKQSQDTTNAGASSSQTTPAQQSVTVEDAVALANAIGELKIESKERFEAAKESFKEAGKAATRAFHNTALSTTERILATQVRIASGILENLDDPDLAASDCLHYLEELHDMPAIKEIFSVYLEGGIKAVFKRESRVEIVETVKMINSILADFISKFKNQKMAILDWPMIECGERVVLPIHYEKEDVQKMREMKITPPWDITKYKKSMGDIMDFAINSKGDVIGVFSDDDHPRKLDKATGEWQPFCLSPSNDKMWPDKSVAIDDNDTVYVVSFKAGSFETLLVYSSEGKITHYCTFDFIKTAEPLGITVNEDREIIIYGKYTHYFMGTLTFQENTVYVCDSTGKLIKSIPTRKSVGSVLRAFVPGEKSADKEIIVATCENRYDILFRVYTQAGELKKTINCIPQLASPSTVE</sequence>
<keyword evidence="3" id="KW-1185">Reference proteome</keyword>
<evidence type="ECO:0000313" key="2">
    <source>
        <dbReference type="EMBL" id="CAB4035492.1"/>
    </source>
</evidence>
<dbReference type="Proteomes" id="UP001152795">
    <property type="component" value="Unassembled WGS sequence"/>
</dbReference>
<dbReference type="EMBL" id="CACRXK020021103">
    <property type="protein sequence ID" value="CAB4035492.1"/>
    <property type="molecule type" value="Genomic_DNA"/>
</dbReference>
<proteinExistence type="predicted"/>
<organism evidence="2 3">
    <name type="scientific">Paramuricea clavata</name>
    <name type="common">Red gorgonian</name>
    <name type="synonym">Violescent sea-whip</name>
    <dbReference type="NCBI Taxonomy" id="317549"/>
    <lineage>
        <taxon>Eukaryota</taxon>
        <taxon>Metazoa</taxon>
        <taxon>Cnidaria</taxon>
        <taxon>Anthozoa</taxon>
        <taxon>Octocorallia</taxon>
        <taxon>Malacalcyonacea</taxon>
        <taxon>Plexauridae</taxon>
        <taxon>Paramuricea</taxon>
    </lineage>
</organism>
<dbReference type="InterPro" id="IPR011042">
    <property type="entry name" value="6-blade_b-propeller_TolB-like"/>
</dbReference>